<comment type="caution">
    <text evidence="1">The sequence shown here is derived from an EMBL/GenBank/DDBJ whole genome shotgun (WGS) entry which is preliminary data.</text>
</comment>
<name>A0A7H4LUQ2_9ENTR</name>
<gene>
    <name evidence="1" type="ORF">NCTC11694_01023</name>
</gene>
<evidence type="ECO:0000313" key="1">
    <source>
        <dbReference type="EMBL" id="STR39878.1"/>
    </source>
</evidence>
<proteinExistence type="predicted"/>
<organism evidence="1 2">
    <name type="scientific">Klebsiella michiganensis</name>
    <dbReference type="NCBI Taxonomy" id="1134687"/>
    <lineage>
        <taxon>Bacteria</taxon>
        <taxon>Pseudomonadati</taxon>
        <taxon>Pseudomonadota</taxon>
        <taxon>Gammaproteobacteria</taxon>
        <taxon>Enterobacterales</taxon>
        <taxon>Enterobacteriaceae</taxon>
        <taxon>Klebsiella/Raoultella group</taxon>
        <taxon>Klebsiella</taxon>
    </lineage>
</organism>
<accession>A0A7H4LUQ2</accession>
<protein>
    <submittedName>
        <fullName evidence="1">Uncharacterized protein</fullName>
    </submittedName>
</protein>
<sequence length="39" mass="4365">MTRLGLYHPRRDVALCALILFCFGIETRNASLEEISALA</sequence>
<dbReference type="EMBL" id="UGJR01000002">
    <property type="protein sequence ID" value="STR39878.1"/>
    <property type="molecule type" value="Genomic_DNA"/>
</dbReference>
<evidence type="ECO:0000313" key="2">
    <source>
        <dbReference type="Proteomes" id="UP000255050"/>
    </source>
</evidence>
<reference evidence="1 2" key="1">
    <citation type="submission" date="2018-06" db="EMBL/GenBank/DDBJ databases">
        <authorList>
            <consortium name="Pathogen Informatics"/>
            <person name="Doyle S."/>
        </authorList>
    </citation>
    <scope>NUCLEOTIDE SEQUENCE [LARGE SCALE GENOMIC DNA]</scope>
    <source>
        <strain evidence="1 2">NCTC11694</strain>
    </source>
</reference>
<dbReference type="AlphaFoldDB" id="A0A7H4LUQ2"/>
<dbReference type="Proteomes" id="UP000255050">
    <property type="component" value="Unassembled WGS sequence"/>
</dbReference>